<dbReference type="EMBL" id="AAOS02000005">
    <property type="protein sequence ID" value="EDR33838.1"/>
    <property type="molecule type" value="Genomic_DNA"/>
</dbReference>
<gene>
    <name evidence="1" type="ORF">YPIP275_4625</name>
</gene>
<dbReference type="AlphaFoldDB" id="A0AAV3BGE7"/>
<comment type="caution">
    <text evidence="1">The sequence shown here is derived from an EMBL/GenBank/DDBJ whole genome shotgun (WGS) entry which is preliminary data.</text>
</comment>
<sequence length="38" mass="4374">MSISLIMETSFFYREDTATDKWVILSVKRQKEAGYAAS</sequence>
<protein>
    <submittedName>
        <fullName evidence="1">Uncharacterized protein</fullName>
    </submittedName>
</protein>
<name>A0AAV3BGE7_YERPE</name>
<reference evidence="1 2" key="1">
    <citation type="submission" date="2008-01" db="EMBL/GenBank/DDBJ databases">
        <title>Yersinia pestis Strain IP275 project at JCVI/TIGR.</title>
        <authorList>
            <person name="Ravel J."/>
            <person name="Eppinger M."/>
            <person name="Fricke W.F."/>
            <person name="Rosovitz M."/>
            <person name="Lindler L.E."/>
            <person name="Bearden S."/>
            <person name="Shriefer M."/>
        </authorList>
    </citation>
    <scope>NUCLEOTIDE SEQUENCE [LARGE SCALE GENOMIC DNA]</scope>
    <source>
        <strain evidence="1 2">IP275</strain>
    </source>
</reference>
<dbReference type="Proteomes" id="UP000004430">
    <property type="component" value="Unassembled WGS sequence"/>
</dbReference>
<accession>A0AAV3BGE7</accession>
<organism evidence="1 2">
    <name type="scientific">Yersinia pestis biovar Orientalis str. IP275</name>
    <dbReference type="NCBI Taxonomy" id="373665"/>
    <lineage>
        <taxon>Bacteria</taxon>
        <taxon>Pseudomonadati</taxon>
        <taxon>Pseudomonadota</taxon>
        <taxon>Gammaproteobacteria</taxon>
        <taxon>Enterobacterales</taxon>
        <taxon>Yersiniaceae</taxon>
        <taxon>Yersinia</taxon>
    </lineage>
</organism>
<reference evidence="1 2" key="2">
    <citation type="submission" date="2010-03" db="EMBL/GenBank/DDBJ databases">
        <authorList>
            <person name="Payne S.H."/>
            <person name="Sutton G.G."/>
        </authorList>
    </citation>
    <scope>NUCLEOTIDE SEQUENCE [LARGE SCALE GENOMIC DNA]</scope>
    <source>
        <strain evidence="1 2">IP275</strain>
    </source>
</reference>
<proteinExistence type="predicted"/>
<evidence type="ECO:0000313" key="2">
    <source>
        <dbReference type="Proteomes" id="UP000004430"/>
    </source>
</evidence>
<evidence type="ECO:0000313" key="1">
    <source>
        <dbReference type="EMBL" id="EDR33838.1"/>
    </source>
</evidence>